<evidence type="ECO:0000313" key="4">
    <source>
        <dbReference type="Proteomes" id="UP000323454"/>
    </source>
</evidence>
<accession>A0A5B2WTS4</accession>
<name>A0A5B2WTS4_9PSEU</name>
<comment type="caution">
    <text evidence="3">The sequence shown here is derived from an EMBL/GenBank/DDBJ whole genome shotgun (WGS) entry which is preliminary data.</text>
</comment>
<evidence type="ECO:0000313" key="3">
    <source>
        <dbReference type="EMBL" id="KAA2253936.1"/>
    </source>
</evidence>
<sequence length="286" mass="31299">MKTRTRQTQEHDADGLIVGPRNEDGALPAGRLAAADAGALRRIGNGELTDLPTAVGAENLRLRLIGTCQLSRGQRQLSVGPSGQRLLALLALHDRVIARGTAAQLLWPDVTESGARSNLRTTLYRLARSCPTAIEATSTGVRLDPSVRVDVRAARSIMTRVLDLSVPMSERQLSEALRCDLQDDLLPEWQEEHWLQPHQARWRQLRLHCLETLSDRLASAGWFGAAVDAALAAVQAERYRESAHEALIRAHLAAGNRTEAINHRAAYHRMLHAELGLAPVASSIGR</sequence>
<gene>
    <name evidence="3" type="ORF">F0L68_32255</name>
</gene>
<reference evidence="3 4" key="2">
    <citation type="submission" date="2019-09" db="EMBL/GenBank/DDBJ databases">
        <authorList>
            <person name="Jin C."/>
        </authorList>
    </citation>
    <scope>NUCLEOTIDE SEQUENCE [LARGE SCALE GENOMIC DNA]</scope>
    <source>
        <strain evidence="3 4">AN110305</strain>
    </source>
</reference>
<keyword evidence="4" id="KW-1185">Reference proteome</keyword>
<dbReference type="OrthoDB" id="5509004at2"/>
<feature type="domain" description="Bacterial transcriptional activator" evidence="2">
    <location>
        <begin position="149"/>
        <end position="281"/>
    </location>
</feature>
<dbReference type="AlphaFoldDB" id="A0A5B2WTS4"/>
<evidence type="ECO:0000259" key="2">
    <source>
        <dbReference type="SMART" id="SM01043"/>
    </source>
</evidence>
<dbReference type="PANTHER" id="PTHR35807">
    <property type="entry name" value="TRANSCRIPTIONAL REGULATOR REDD-RELATED"/>
    <property type="match status" value="1"/>
</dbReference>
<dbReference type="InterPro" id="IPR051677">
    <property type="entry name" value="AfsR-DnrI-RedD_regulator"/>
</dbReference>
<dbReference type="EMBL" id="VUOB01000064">
    <property type="protein sequence ID" value="KAA2253936.1"/>
    <property type="molecule type" value="Genomic_DNA"/>
</dbReference>
<dbReference type="Proteomes" id="UP000323454">
    <property type="component" value="Unassembled WGS sequence"/>
</dbReference>
<dbReference type="Pfam" id="PF03704">
    <property type="entry name" value="BTAD"/>
    <property type="match status" value="1"/>
</dbReference>
<dbReference type="InterPro" id="IPR036388">
    <property type="entry name" value="WH-like_DNA-bd_sf"/>
</dbReference>
<dbReference type="InterPro" id="IPR011990">
    <property type="entry name" value="TPR-like_helical_dom_sf"/>
</dbReference>
<protein>
    <submittedName>
        <fullName evidence="3">Transcriptional regulator</fullName>
    </submittedName>
</protein>
<organism evidence="3 4">
    <name type="scientific">Solihabitans fulvus</name>
    <dbReference type="NCBI Taxonomy" id="1892852"/>
    <lineage>
        <taxon>Bacteria</taxon>
        <taxon>Bacillati</taxon>
        <taxon>Actinomycetota</taxon>
        <taxon>Actinomycetes</taxon>
        <taxon>Pseudonocardiales</taxon>
        <taxon>Pseudonocardiaceae</taxon>
        <taxon>Solihabitans</taxon>
    </lineage>
</organism>
<proteinExistence type="predicted"/>
<dbReference type="InterPro" id="IPR005158">
    <property type="entry name" value="BTAD"/>
</dbReference>
<dbReference type="Gene3D" id="1.25.40.10">
    <property type="entry name" value="Tetratricopeptide repeat domain"/>
    <property type="match status" value="1"/>
</dbReference>
<reference evidence="3 4" key="1">
    <citation type="submission" date="2019-09" db="EMBL/GenBank/DDBJ databases">
        <title>Goodfellowia gen. nov., a new genus of the Pseudonocardineae related to Actinoalloteichus, containing Goodfellowia coeruleoviolacea gen. nov., comb. nov. gen. nov., comb. nov.</title>
        <authorList>
            <person name="Labeda D."/>
        </authorList>
    </citation>
    <scope>NUCLEOTIDE SEQUENCE [LARGE SCALE GENOMIC DNA]</scope>
    <source>
        <strain evidence="3 4">AN110305</strain>
    </source>
</reference>
<feature type="region of interest" description="Disordered" evidence="1">
    <location>
        <begin position="1"/>
        <end position="21"/>
    </location>
</feature>
<dbReference type="SUPFAM" id="SSF48452">
    <property type="entry name" value="TPR-like"/>
    <property type="match status" value="1"/>
</dbReference>
<evidence type="ECO:0000256" key="1">
    <source>
        <dbReference type="SAM" id="MobiDB-lite"/>
    </source>
</evidence>
<dbReference type="SMART" id="SM01043">
    <property type="entry name" value="BTAD"/>
    <property type="match status" value="1"/>
</dbReference>
<dbReference type="Gene3D" id="1.10.10.10">
    <property type="entry name" value="Winged helix-like DNA-binding domain superfamily/Winged helix DNA-binding domain"/>
    <property type="match status" value="1"/>
</dbReference>